<feature type="transmembrane region" description="Helical" evidence="2">
    <location>
        <begin position="402"/>
        <end position="423"/>
    </location>
</feature>
<feature type="transmembrane region" description="Helical" evidence="2">
    <location>
        <begin position="372"/>
        <end position="390"/>
    </location>
</feature>
<evidence type="ECO:0000256" key="1">
    <source>
        <dbReference type="SAM" id="MobiDB-lite"/>
    </source>
</evidence>
<sequence>MPSTISGHEGSKESRHLSPNGWTAKPTLATQQLSSAQWLRQKLPRSGQRIAMYLAVSLLCAFAVPMLSSTGSGVPPMEVKDGLYQPVEQLSCTDSFWLPDGGCGIEGEKCHPFSDHVLAFRCPANCVAGAKNTRFAGSSSKGKPHHVGPETITDGRPLVVGAGPYFRADSHICAAAVYSGILDDAEGGCAIATTSGMTSMFPAGSPDYGVTPVPLRTYFPMAYRFKYDSGLVCGRRQERNSSSSSGNRQWTAVLPLLVAAAYTALVSLFASSTMVQALSAAAAGFLATRGAMGGPDVIALPVHFRTAARSGRFLPATGAFLATLMGIVLIIRLSARGSPPRLAATYDRAALWLGAFWLGLLSMPLFPWVPSAPLATPMYYWAIALLILLSEAKLQDRMRSGLQALLTGLFVYSIASAGLALPFSSYSLASHASHLRLAPPTFVPSPSYPQILEPEISVGFGGSNATFTWRSPVPDGVDGISMLVNDVERERKSFTSGAGGKNDQYGSFELRRTPQAVPDYIRFSWLQNDQLLGWSEAATWEIDGAWSGIGRG</sequence>
<feature type="transmembrane region" description="Helical" evidence="2">
    <location>
        <begin position="250"/>
        <end position="270"/>
    </location>
</feature>
<dbReference type="PANTHER" id="PTHR31331">
    <property type="entry name" value="LCCL DOMAIN PROTEIN (AFU_ORTHOLOGUE AFUA_5G08630)"/>
    <property type="match status" value="1"/>
</dbReference>
<dbReference type="InterPro" id="IPR036609">
    <property type="entry name" value="LCCL_sf"/>
</dbReference>
<feature type="transmembrane region" description="Helical" evidence="2">
    <location>
        <begin position="345"/>
        <end position="366"/>
    </location>
</feature>
<comment type="caution">
    <text evidence="4">The sequence shown here is derived from an EMBL/GenBank/DDBJ whole genome shotgun (WGS) entry which is preliminary data.</text>
</comment>
<dbReference type="Gene3D" id="2.170.130.20">
    <property type="entry name" value="LCCL-like domain"/>
    <property type="match status" value="1"/>
</dbReference>
<feature type="domain" description="LCCL" evidence="3">
    <location>
        <begin position="108"/>
        <end position="211"/>
    </location>
</feature>
<keyword evidence="5" id="KW-1185">Reference proteome</keyword>
<evidence type="ECO:0000259" key="3">
    <source>
        <dbReference type="Pfam" id="PF03815"/>
    </source>
</evidence>
<name>A0AAW0QZX0_9PEZI</name>
<evidence type="ECO:0000313" key="5">
    <source>
        <dbReference type="Proteomes" id="UP001392437"/>
    </source>
</evidence>
<keyword evidence="2" id="KW-0472">Membrane</keyword>
<reference evidence="4 5" key="1">
    <citation type="submission" date="2023-01" db="EMBL/GenBank/DDBJ databases">
        <title>Analysis of 21 Apiospora genomes using comparative genomics revels a genus with tremendous synthesis potential of carbohydrate active enzymes and secondary metabolites.</title>
        <authorList>
            <person name="Sorensen T."/>
        </authorList>
    </citation>
    <scope>NUCLEOTIDE SEQUENCE [LARGE SCALE GENOMIC DNA]</scope>
    <source>
        <strain evidence="4 5">CBS 117206</strain>
    </source>
</reference>
<accession>A0AAW0QZX0</accession>
<proteinExistence type="predicted"/>
<dbReference type="InterPro" id="IPR004043">
    <property type="entry name" value="LCCL"/>
</dbReference>
<feature type="region of interest" description="Disordered" evidence="1">
    <location>
        <begin position="1"/>
        <end position="24"/>
    </location>
</feature>
<evidence type="ECO:0000313" key="4">
    <source>
        <dbReference type="EMBL" id="KAK8120512.1"/>
    </source>
</evidence>
<dbReference type="AlphaFoldDB" id="A0AAW0QZX0"/>
<gene>
    <name evidence="4" type="ORF">PG999_004632</name>
</gene>
<dbReference type="Proteomes" id="UP001392437">
    <property type="component" value="Unassembled WGS sequence"/>
</dbReference>
<dbReference type="EMBL" id="JAQQWP010000004">
    <property type="protein sequence ID" value="KAK8120512.1"/>
    <property type="molecule type" value="Genomic_DNA"/>
</dbReference>
<dbReference type="Pfam" id="PF03815">
    <property type="entry name" value="LCCL"/>
    <property type="match status" value="1"/>
</dbReference>
<keyword evidence="2" id="KW-0812">Transmembrane</keyword>
<dbReference type="InterPro" id="IPR051957">
    <property type="entry name" value="CRISP-LCCL_domain"/>
</dbReference>
<evidence type="ECO:0000256" key="2">
    <source>
        <dbReference type="SAM" id="Phobius"/>
    </source>
</evidence>
<keyword evidence="2" id="KW-1133">Transmembrane helix</keyword>
<dbReference type="SUPFAM" id="SSF69848">
    <property type="entry name" value="LCCL domain"/>
    <property type="match status" value="1"/>
</dbReference>
<feature type="transmembrane region" description="Helical" evidence="2">
    <location>
        <begin position="313"/>
        <end position="333"/>
    </location>
</feature>
<organism evidence="4 5">
    <name type="scientific">Apiospora kogelbergensis</name>
    <dbReference type="NCBI Taxonomy" id="1337665"/>
    <lineage>
        <taxon>Eukaryota</taxon>
        <taxon>Fungi</taxon>
        <taxon>Dikarya</taxon>
        <taxon>Ascomycota</taxon>
        <taxon>Pezizomycotina</taxon>
        <taxon>Sordariomycetes</taxon>
        <taxon>Xylariomycetidae</taxon>
        <taxon>Amphisphaeriales</taxon>
        <taxon>Apiosporaceae</taxon>
        <taxon>Apiospora</taxon>
    </lineage>
</organism>
<feature type="transmembrane region" description="Helical" evidence="2">
    <location>
        <begin position="50"/>
        <end position="68"/>
    </location>
</feature>
<dbReference type="PANTHER" id="PTHR31331:SF1">
    <property type="entry name" value="CYSTEINE RICH SECRETORY PROTEIN LCCL DOMAIN CONTAINING 2"/>
    <property type="match status" value="1"/>
</dbReference>
<protein>
    <recommendedName>
        <fullName evidence="3">LCCL domain-containing protein</fullName>
    </recommendedName>
</protein>